<dbReference type="AlphaFoldDB" id="K1U6H9"/>
<evidence type="ECO:0000313" key="1">
    <source>
        <dbReference type="EMBL" id="EKC77863.1"/>
    </source>
</evidence>
<name>K1U6H9_9ZZZZ</name>
<reference evidence="1" key="1">
    <citation type="journal article" date="2013" name="Environ. Microbiol.">
        <title>Microbiota from the distal guts of lean and obese adolescents exhibit partial functional redundancy besides clear differences in community structure.</title>
        <authorList>
            <person name="Ferrer M."/>
            <person name="Ruiz A."/>
            <person name="Lanza F."/>
            <person name="Haange S.B."/>
            <person name="Oberbach A."/>
            <person name="Till H."/>
            <person name="Bargiela R."/>
            <person name="Campoy C."/>
            <person name="Segura M.T."/>
            <person name="Richter M."/>
            <person name="von Bergen M."/>
            <person name="Seifert J."/>
            <person name="Suarez A."/>
        </authorList>
    </citation>
    <scope>NUCLEOTIDE SEQUENCE</scope>
</reference>
<sequence>MAKVRNLSDIQQEIAFTEFDFYQRYEESFKTSELGRIKSLLPLREMAISFGLVEEKPKSLRVKRGRKSFFTPEGKVALAFLKMYTGLSAPKLMDALNGNIHY</sequence>
<accession>K1U6H9</accession>
<feature type="non-terminal residue" evidence="1">
    <location>
        <position position="102"/>
    </location>
</feature>
<dbReference type="EMBL" id="AJWZ01000107">
    <property type="protein sequence ID" value="EKC77863.1"/>
    <property type="molecule type" value="Genomic_DNA"/>
</dbReference>
<comment type="caution">
    <text evidence="1">The sequence shown here is derived from an EMBL/GenBank/DDBJ whole genome shotgun (WGS) entry which is preliminary data.</text>
</comment>
<gene>
    <name evidence="1" type="ORF">OBE_00157</name>
</gene>
<organism evidence="1">
    <name type="scientific">human gut metagenome</name>
    <dbReference type="NCBI Taxonomy" id="408170"/>
    <lineage>
        <taxon>unclassified sequences</taxon>
        <taxon>metagenomes</taxon>
        <taxon>organismal metagenomes</taxon>
    </lineage>
</organism>
<proteinExistence type="predicted"/>
<protein>
    <submittedName>
        <fullName evidence="1">Transposase</fullName>
    </submittedName>
</protein>